<proteinExistence type="predicted"/>
<dbReference type="PANTHER" id="PTHR24111:SF0">
    <property type="entry name" value="LEUCINE-RICH REPEAT-CONTAINING PROTEIN"/>
    <property type="match status" value="1"/>
</dbReference>
<sequence length="90" mass="9716">MSTTSQWIKIRTLAEALEALKTNLNLTTLNLIILDLRSNKIGDNGAWALSEALQTNLTLTSLYLQKNSIGPNGALALGEARMTNSTLTTV</sequence>
<dbReference type="SMART" id="SM00368">
    <property type="entry name" value="LRR_RI"/>
    <property type="match status" value="2"/>
</dbReference>
<name>A0A086TIP1_9FUNG</name>
<dbReference type="InterPro" id="IPR032675">
    <property type="entry name" value="LRR_dom_sf"/>
</dbReference>
<dbReference type="InterPro" id="IPR001611">
    <property type="entry name" value="Leu-rich_rpt"/>
</dbReference>
<keyword evidence="1" id="KW-0677">Repeat</keyword>
<dbReference type="AlphaFoldDB" id="A0A086TIP1"/>
<evidence type="ECO:0000313" key="2">
    <source>
        <dbReference type="EMBL" id="KFH61818.1"/>
    </source>
</evidence>
<evidence type="ECO:0000313" key="3">
    <source>
        <dbReference type="Proteomes" id="UP000243308"/>
    </source>
</evidence>
<reference evidence="2 3" key="1">
    <citation type="submission" date="2011-02" db="EMBL/GenBank/DDBJ databases">
        <title>The Genome Sequence of Mortierella verticillata NRRL 6337.</title>
        <authorList>
            <consortium name="The Broad Institute Genome Sequencing Platform"/>
            <person name="Russ C."/>
            <person name="Cuomo C."/>
            <person name="Burger G."/>
            <person name="Gray M.W."/>
            <person name="Holland P.W.H."/>
            <person name="King N."/>
            <person name="Lang F.B.F."/>
            <person name="Roger A.J."/>
            <person name="Ruiz-Trillo I."/>
            <person name="Young S.K."/>
            <person name="Zeng Q."/>
            <person name="Gargeya S."/>
            <person name="Alvarado L."/>
            <person name="Berlin A."/>
            <person name="Chapman S.B."/>
            <person name="Chen Z."/>
            <person name="Freedman E."/>
            <person name="Gellesch M."/>
            <person name="Goldberg J."/>
            <person name="Griggs A."/>
            <person name="Gujja S."/>
            <person name="Heilman E."/>
            <person name="Heiman D."/>
            <person name="Howarth C."/>
            <person name="Mehta T."/>
            <person name="Neiman D."/>
            <person name="Pearson M."/>
            <person name="Roberts A."/>
            <person name="Saif S."/>
            <person name="Shea T."/>
            <person name="Shenoy N."/>
            <person name="Sisk P."/>
            <person name="Stolte C."/>
            <person name="Sykes S."/>
            <person name="White J."/>
            <person name="Yandava C."/>
            <person name="Haas B."/>
            <person name="Nusbaum C."/>
            <person name="Birren B."/>
        </authorList>
    </citation>
    <scope>NUCLEOTIDE SEQUENCE [LARGE SCALE GENOMIC DNA]</scope>
    <source>
        <strain evidence="2 3">NRRL 6337</strain>
    </source>
</reference>
<organism evidence="2 3">
    <name type="scientific">Podila verticillata NRRL 6337</name>
    <dbReference type="NCBI Taxonomy" id="1069443"/>
    <lineage>
        <taxon>Eukaryota</taxon>
        <taxon>Fungi</taxon>
        <taxon>Fungi incertae sedis</taxon>
        <taxon>Mucoromycota</taxon>
        <taxon>Mortierellomycotina</taxon>
        <taxon>Mortierellomycetes</taxon>
        <taxon>Mortierellales</taxon>
        <taxon>Mortierellaceae</taxon>
        <taxon>Podila</taxon>
    </lineage>
</organism>
<dbReference type="InterPro" id="IPR052201">
    <property type="entry name" value="LRR-containing_regulator"/>
</dbReference>
<dbReference type="PANTHER" id="PTHR24111">
    <property type="entry name" value="LEUCINE-RICH REPEAT-CONTAINING PROTEIN 34"/>
    <property type="match status" value="1"/>
</dbReference>
<dbReference type="SUPFAM" id="SSF52047">
    <property type="entry name" value="RNI-like"/>
    <property type="match status" value="1"/>
</dbReference>
<gene>
    <name evidence="2" type="ORF">MVEG_12327</name>
</gene>
<dbReference type="Gene3D" id="3.80.10.10">
    <property type="entry name" value="Ribonuclease Inhibitor"/>
    <property type="match status" value="1"/>
</dbReference>
<dbReference type="EMBL" id="KN042438">
    <property type="protein sequence ID" value="KFH61818.1"/>
    <property type="molecule type" value="Genomic_DNA"/>
</dbReference>
<protein>
    <submittedName>
        <fullName evidence="2">Uncharacterized protein</fullName>
    </submittedName>
</protein>
<accession>A0A086TIP1</accession>
<dbReference type="OrthoDB" id="427001at2759"/>
<dbReference type="Proteomes" id="UP000243308">
    <property type="component" value="Unassembled WGS sequence"/>
</dbReference>
<evidence type="ECO:0000256" key="1">
    <source>
        <dbReference type="ARBA" id="ARBA00022737"/>
    </source>
</evidence>
<dbReference type="Pfam" id="PF13516">
    <property type="entry name" value="LRR_6"/>
    <property type="match status" value="2"/>
</dbReference>
<keyword evidence="3" id="KW-1185">Reference proteome</keyword>